<evidence type="ECO:0000313" key="4">
    <source>
        <dbReference type="Proteomes" id="UP000198034"/>
    </source>
</evidence>
<dbReference type="Gene3D" id="2.40.50.140">
    <property type="entry name" value="Nucleic acid-binding proteins"/>
    <property type="match status" value="1"/>
</dbReference>
<dbReference type="Pfam" id="PF00313">
    <property type="entry name" value="CSD"/>
    <property type="match status" value="1"/>
</dbReference>
<dbReference type="GO" id="GO:0003676">
    <property type="term" value="F:nucleic acid binding"/>
    <property type="evidence" value="ECO:0007669"/>
    <property type="project" value="InterPro"/>
</dbReference>
<accession>A0A246GBI5</accession>
<dbReference type="Proteomes" id="UP000198034">
    <property type="component" value="Unassembled WGS sequence"/>
</dbReference>
<evidence type="ECO:0000259" key="2">
    <source>
        <dbReference type="Pfam" id="PF00313"/>
    </source>
</evidence>
<feature type="compositionally biased region" description="Basic and acidic residues" evidence="1">
    <location>
        <begin position="17"/>
        <end position="30"/>
    </location>
</feature>
<feature type="domain" description="CSD" evidence="2">
    <location>
        <begin position="83"/>
        <end position="140"/>
    </location>
</feature>
<dbReference type="SUPFAM" id="SSF50249">
    <property type="entry name" value="Nucleic acid-binding proteins"/>
    <property type="match status" value="1"/>
</dbReference>
<dbReference type="AlphaFoldDB" id="A0A246GBI5"/>
<gene>
    <name evidence="3" type="ORF">BWK62_06185</name>
</gene>
<reference evidence="3 4" key="1">
    <citation type="journal article" date="2017" name="Infect. Genet. Evol.">
        <title>Comparative genome analysis of fish pathogen Flavobacterium columnare reveals extensive sequence diversity within the species.</title>
        <authorList>
            <person name="Kayansamruaj P."/>
            <person name="Dong H.T."/>
            <person name="Hirono I."/>
            <person name="Kondo H."/>
            <person name="Senapin S."/>
            <person name="Rodkhum C."/>
        </authorList>
    </citation>
    <scope>NUCLEOTIDE SEQUENCE [LARGE SCALE GENOMIC DNA]</scope>
    <source>
        <strain evidence="3 4">1214</strain>
    </source>
</reference>
<evidence type="ECO:0000313" key="3">
    <source>
        <dbReference type="EMBL" id="OWP77963.1"/>
    </source>
</evidence>
<feature type="region of interest" description="Disordered" evidence="1">
    <location>
        <begin position="1"/>
        <end position="38"/>
    </location>
</feature>
<dbReference type="EMBL" id="MTCY01000013">
    <property type="protein sequence ID" value="OWP77963.1"/>
    <property type="molecule type" value="Genomic_DNA"/>
</dbReference>
<organism evidence="3 4">
    <name type="scientific">Flavobacterium columnare</name>
    <dbReference type="NCBI Taxonomy" id="996"/>
    <lineage>
        <taxon>Bacteria</taxon>
        <taxon>Pseudomonadati</taxon>
        <taxon>Bacteroidota</taxon>
        <taxon>Flavobacteriia</taxon>
        <taxon>Flavobacteriales</taxon>
        <taxon>Flavobacteriaceae</taxon>
        <taxon>Flavobacterium</taxon>
    </lineage>
</organism>
<dbReference type="InterPro" id="IPR002059">
    <property type="entry name" value="CSP_DNA-bd"/>
</dbReference>
<sequence length="143" mass="16518">MADSYSKKENNKKKIKKQQDKELRRTERKANNNKGKSLEEMFVYVDKNGNLTSVPPHLQVLEVEKNNEKTNESSSVKRKDFSTGIVTFIKDTGFGFITEDQTRDNLLFHFEGGNTKFKKNTRVSFKKETTPKGFRATHVVIIN</sequence>
<name>A0A246GBI5_9FLAO</name>
<proteinExistence type="predicted"/>
<evidence type="ECO:0000256" key="1">
    <source>
        <dbReference type="SAM" id="MobiDB-lite"/>
    </source>
</evidence>
<dbReference type="InterPro" id="IPR012340">
    <property type="entry name" value="NA-bd_OB-fold"/>
</dbReference>
<comment type="caution">
    <text evidence="3">The sequence shown here is derived from an EMBL/GenBank/DDBJ whole genome shotgun (WGS) entry which is preliminary data.</text>
</comment>
<protein>
    <submittedName>
        <fullName evidence="3">Cold-shock protein</fullName>
    </submittedName>
</protein>